<dbReference type="Proteomes" id="UP000002668">
    <property type="component" value="Genome"/>
</dbReference>
<dbReference type="InParanoid" id="E5R565"/>
<evidence type="ECO:0000313" key="3">
    <source>
        <dbReference type="Proteomes" id="UP000002668"/>
    </source>
</evidence>
<dbReference type="VEuPathDB" id="FungiDB:LEMA_P047410.1"/>
<keyword evidence="3" id="KW-1185">Reference proteome</keyword>
<dbReference type="OrthoDB" id="10584119at2759"/>
<gene>
    <name evidence="2" type="ORF">LEMA_P047410.1</name>
</gene>
<dbReference type="HOGENOM" id="CLU_574998_0_0_1"/>
<dbReference type="EMBL" id="FP929083">
    <property type="protein sequence ID" value="CBX92035.1"/>
    <property type="molecule type" value="Genomic_DNA"/>
</dbReference>
<organism evidence="3">
    <name type="scientific">Leptosphaeria maculans (strain JN3 / isolate v23.1.3 / race Av1-4-5-6-7-8)</name>
    <name type="common">Blackleg fungus</name>
    <name type="synonym">Phoma lingam</name>
    <dbReference type="NCBI Taxonomy" id="985895"/>
    <lineage>
        <taxon>Eukaryota</taxon>
        <taxon>Fungi</taxon>
        <taxon>Dikarya</taxon>
        <taxon>Ascomycota</taxon>
        <taxon>Pezizomycotina</taxon>
        <taxon>Dothideomycetes</taxon>
        <taxon>Pleosporomycetidae</taxon>
        <taxon>Pleosporales</taxon>
        <taxon>Pleosporineae</taxon>
        <taxon>Leptosphaeriaceae</taxon>
        <taxon>Plenodomus</taxon>
        <taxon>Plenodomus lingam/Leptosphaeria maculans species complex</taxon>
    </lineage>
</organism>
<evidence type="ECO:0000256" key="1">
    <source>
        <dbReference type="SAM" id="MobiDB-lite"/>
    </source>
</evidence>
<sequence>MSPLLFKHLKDVWFTKWLTASLEKALYRKLPSTKDLQNYWSEFRQPSSACHTSPRETAAWNRVGQLVRMTITAPQARHVAMQVYDFRAVNQVHHPFIRGRNTQIGRMITGSGIVSGGIPMTARWIPTTKISPAVTLYTCSKMAALYSTVAILLVSSCGSSTRAEPTGDARSTRPIPPMVLQQLTRNRHQSCIDTANPSYLDVAPTQPPTRREIEEFCSVHAYVEQLQAECINLRWRLEAVEYSSEHKINQLYNEHEDLSQSHAALQHDHRNMTQKHDRLIDVAILMCAELKTHAKCIIDLYNWTPRITRVQKDVGISYRSPSATPVHEIHLSDMEPNSQPTTHDSEHLHLVSPASPAFTPHVPITEPPNTLENPKVFLKLRGLRPTGPFDAGYGGDGEAQSHPEAYISPPSSAPAGTTGTKDVESAASGRDGHGDDVAASGDGKRWSSARVRKPSSKRKAEIYCGAPLKRSRPCS</sequence>
<evidence type="ECO:0000313" key="2">
    <source>
        <dbReference type="EMBL" id="CBX92035.1"/>
    </source>
</evidence>
<accession>E5R565</accession>
<proteinExistence type="predicted"/>
<name>E5R565_LEPMJ</name>
<protein>
    <submittedName>
        <fullName evidence="2">Predicted protein</fullName>
    </submittedName>
</protein>
<dbReference type="AlphaFoldDB" id="E5R565"/>
<reference evidence="3" key="1">
    <citation type="journal article" date="2011" name="Nat. Commun.">
        <title>Effector diversification within compartments of the Leptosphaeria maculans genome affected by Repeat-Induced Point mutations.</title>
        <authorList>
            <person name="Rouxel T."/>
            <person name="Grandaubert J."/>
            <person name="Hane J.K."/>
            <person name="Hoede C."/>
            <person name="van de Wouw A.P."/>
            <person name="Couloux A."/>
            <person name="Dominguez V."/>
            <person name="Anthouard V."/>
            <person name="Bally P."/>
            <person name="Bourras S."/>
            <person name="Cozijnsen A.J."/>
            <person name="Ciuffetti L.M."/>
            <person name="Degrave A."/>
            <person name="Dilmaghani A."/>
            <person name="Duret L."/>
            <person name="Fudal I."/>
            <person name="Goodwin S.B."/>
            <person name="Gout L."/>
            <person name="Glaser N."/>
            <person name="Linglin J."/>
            <person name="Kema G.H.J."/>
            <person name="Lapalu N."/>
            <person name="Lawrence C.B."/>
            <person name="May K."/>
            <person name="Meyer M."/>
            <person name="Ollivier B."/>
            <person name="Poulain J."/>
            <person name="Schoch C.L."/>
            <person name="Simon A."/>
            <person name="Spatafora J.W."/>
            <person name="Stachowiak A."/>
            <person name="Turgeon B.G."/>
            <person name="Tyler B.M."/>
            <person name="Vincent D."/>
            <person name="Weissenbach J."/>
            <person name="Amselem J."/>
            <person name="Quesneville H."/>
            <person name="Oliver R.P."/>
            <person name="Wincker P."/>
            <person name="Balesdent M.-H."/>
            <person name="Howlett B.J."/>
        </authorList>
    </citation>
    <scope>NUCLEOTIDE SEQUENCE [LARGE SCALE GENOMIC DNA]</scope>
    <source>
        <strain evidence="3">JN3 / isolate v23.1.3 / race Av1-4-5-6-7-8</strain>
    </source>
</reference>
<feature type="region of interest" description="Disordered" evidence="1">
    <location>
        <begin position="388"/>
        <end position="475"/>
    </location>
</feature>